<feature type="binding site" evidence="7">
    <location>
        <position position="66"/>
    </location>
    <ligand>
        <name>tRNA</name>
        <dbReference type="ChEBI" id="CHEBI:17843"/>
    </ligand>
</feature>
<evidence type="ECO:0000256" key="7">
    <source>
        <dbReference type="HAMAP-Rule" id="MF_00083"/>
    </source>
</evidence>
<evidence type="ECO:0000256" key="4">
    <source>
        <dbReference type="ARBA" id="ARBA00022884"/>
    </source>
</evidence>
<dbReference type="PROSITE" id="PS01195">
    <property type="entry name" value="PEPT_TRNA_HYDROL_1"/>
    <property type="match status" value="1"/>
</dbReference>
<feature type="site" description="Stabilizes the basic form of H active site to accept a proton" evidence="7">
    <location>
        <position position="91"/>
    </location>
</feature>
<dbReference type="Gene3D" id="3.40.50.1470">
    <property type="entry name" value="Peptidyl-tRNA hydrolase"/>
    <property type="match status" value="1"/>
</dbReference>
<keyword evidence="7" id="KW-0963">Cytoplasm</keyword>
<organism evidence="10 11">
    <name type="scientific">Bdellovibrio bacteriovorus</name>
    <dbReference type="NCBI Taxonomy" id="959"/>
    <lineage>
        <taxon>Bacteria</taxon>
        <taxon>Pseudomonadati</taxon>
        <taxon>Bdellovibrionota</taxon>
        <taxon>Bdellovibrionia</taxon>
        <taxon>Bdellovibrionales</taxon>
        <taxon>Pseudobdellovibrionaceae</taxon>
        <taxon>Bdellovibrio</taxon>
    </lineage>
</organism>
<gene>
    <name evidence="7" type="primary">pth</name>
    <name evidence="10" type="ORF">AZI85_05845</name>
</gene>
<dbReference type="EMBL" id="LUKF01000016">
    <property type="protein sequence ID" value="KYG61747.1"/>
    <property type="molecule type" value="Genomic_DNA"/>
</dbReference>
<comment type="function">
    <text evidence="7">Catalyzes the release of premature peptidyl moieties from peptidyl-tRNA molecules trapped in stalled 50S ribosomal subunits, and thus maintains levels of free tRNAs and 50S ribosomes.</text>
</comment>
<comment type="similarity">
    <text evidence="5 7 9">Belongs to the PTH family.</text>
</comment>
<feature type="binding site" evidence="7">
    <location>
        <position position="14"/>
    </location>
    <ligand>
        <name>tRNA</name>
        <dbReference type="ChEBI" id="CHEBI:17843"/>
    </ligand>
</feature>
<comment type="function">
    <text evidence="7">Hydrolyzes ribosome-free peptidyl-tRNAs (with 1 or more amino acids incorporated), which drop off the ribosome during protein synthesis, or as a result of ribosome stalling.</text>
</comment>
<reference evidence="10 11" key="1">
    <citation type="submission" date="2016-03" db="EMBL/GenBank/DDBJ databases">
        <authorList>
            <person name="Ploux O."/>
        </authorList>
    </citation>
    <scope>NUCLEOTIDE SEQUENCE [LARGE SCALE GENOMIC DNA]</scope>
    <source>
        <strain evidence="10 11">BER2</strain>
    </source>
</reference>
<evidence type="ECO:0000256" key="5">
    <source>
        <dbReference type="ARBA" id="ARBA00038063"/>
    </source>
</evidence>
<evidence type="ECO:0000313" key="10">
    <source>
        <dbReference type="EMBL" id="KYG61747.1"/>
    </source>
</evidence>
<dbReference type="SUPFAM" id="SSF53178">
    <property type="entry name" value="Peptidyl-tRNA hydrolase-like"/>
    <property type="match status" value="1"/>
</dbReference>
<comment type="caution">
    <text evidence="10">The sequence shown here is derived from an EMBL/GenBank/DDBJ whole genome shotgun (WGS) entry which is preliminary data.</text>
</comment>
<dbReference type="InterPro" id="IPR001328">
    <property type="entry name" value="Pept_tRNA_hydro"/>
</dbReference>
<evidence type="ECO:0000313" key="11">
    <source>
        <dbReference type="Proteomes" id="UP000075391"/>
    </source>
</evidence>
<dbReference type="GO" id="GO:0005737">
    <property type="term" value="C:cytoplasm"/>
    <property type="evidence" value="ECO:0007669"/>
    <property type="project" value="UniProtKB-SubCell"/>
</dbReference>
<keyword evidence="2 7" id="KW-0820">tRNA-binding</keyword>
<dbReference type="InterPro" id="IPR018171">
    <property type="entry name" value="Pept_tRNA_hydro_CS"/>
</dbReference>
<dbReference type="HAMAP" id="MF_00083">
    <property type="entry name" value="Pept_tRNA_hydro_bact"/>
    <property type="match status" value="1"/>
</dbReference>
<feature type="active site" description="Proton acceptor" evidence="7">
    <location>
        <position position="19"/>
    </location>
</feature>
<name>A0A150WF53_BDEBC</name>
<dbReference type="RefSeq" id="WP_063243898.1">
    <property type="nucleotide sequence ID" value="NZ_CP168967.1"/>
</dbReference>
<dbReference type="PANTHER" id="PTHR17224">
    <property type="entry name" value="PEPTIDYL-TRNA HYDROLASE"/>
    <property type="match status" value="1"/>
</dbReference>
<comment type="subcellular location">
    <subcellularLocation>
        <location evidence="7">Cytoplasm</location>
    </subcellularLocation>
</comment>
<evidence type="ECO:0000256" key="8">
    <source>
        <dbReference type="RuleBase" id="RU000673"/>
    </source>
</evidence>
<evidence type="ECO:0000256" key="3">
    <source>
        <dbReference type="ARBA" id="ARBA00022801"/>
    </source>
</evidence>
<dbReference type="FunFam" id="3.40.50.1470:FF:000001">
    <property type="entry name" value="Peptidyl-tRNA hydrolase"/>
    <property type="match status" value="1"/>
</dbReference>
<dbReference type="PANTHER" id="PTHR17224:SF1">
    <property type="entry name" value="PEPTIDYL-TRNA HYDROLASE"/>
    <property type="match status" value="1"/>
</dbReference>
<feature type="site" description="Discriminates between blocked and unblocked aminoacyl-tRNA" evidence="7">
    <location>
        <position position="9"/>
    </location>
</feature>
<keyword evidence="4 7" id="KW-0694">RNA-binding</keyword>
<comment type="catalytic activity">
    <reaction evidence="7 8">
        <text>an N-acyl-L-alpha-aminoacyl-tRNA + H2O = an N-acyl-L-amino acid + a tRNA + H(+)</text>
        <dbReference type="Rhea" id="RHEA:54448"/>
        <dbReference type="Rhea" id="RHEA-COMP:10123"/>
        <dbReference type="Rhea" id="RHEA-COMP:13883"/>
        <dbReference type="ChEBI" id="CHEBI:15377"/>
        <dbReference type="ChEBI" id="CHEBI:15378"/>
        <dbReference type="ChEBI" id="CHEBI:59874"/>
        <dbReference type="ChEBI" id="CHEBI:78442"/>
        <dbReference type="ChEBI" id="CHEBI:138191"/>
        <dbReference type="EC" id="3.1.1.29"/>
    </reaction>
</comment>
<dbReference type="GO" id="GO:0006515">
    <property type="term" value="P:protein quality control for misfolded or incompletely synthesized proteins"/>
    <property type="evidence" value="ECO:0007669"/>
    <property type="project" value="UniProtKB-UniRule"/>
</dbReference>
<feature type="binding site" evidence="7">
    <location>
        <position position="112"/>
    </location>
    <ligand>
        <name>tRNA</name>
        <dbReference type="ChEBI" id="CHEBI:17843"/>
    </ligand>
</feature>
<dbReference type="Pfam" id="PF01195">
    <property type="entry name" value="Pept_tRNA_hydro"/>
    <property type="match status" value="1"/>
</dbReference>
<dbReference type="GO" id="GO:0004045">
    <property type="term" value="F:peptidyl-tRNA hydrolase activity"/>
    <property type="evidence" value="ECO:0007669"/>
    <property type="project" value="UniProtKB-UniRule"/>
</dbReference>
<dbReference type="PROSITE" id="PS01196">
    <property type="entry name" value="PEPT_TRNA_HYDROL_2"/>
    <property type="match status" value="1"/>
</dbReference>
<dbReference type="NCBIfam" id="TIGR00447">
    <property type="entry name" value="pth"/>
    <property type="match status" value="1"/>
</dbReference>
<dbReference type="AlphaFoldDB" id="A0A150WF53"/>
<dbReference type="Proteomes" id="UP000075391">
    <property type="component" value="Unassembled WGS sequence"/>
</dbReference>
<feature type="binding site" evidence="7">
    <location>
        <position position="64"/>
    </location>
    <ligand>
        <name>tRNA</name>
        <dbReference type="ChEBI" id="CHEBI:17843"/>
    </ligand>
</feature>
<dbReference type="OrthoDB" id="5291754at2"/>
<protein>
    <recommendedName>
        <fullName evidence="6 7">Peptidyl-tRNA hydrolase</fullName>
        <shortName evidence="7">Pth</shortName>
        <ecNumber evidence="1 7">3.1.1.29</ecNumber>
    </recommendedName>
</protein>
<sequence length="187" mass="20898">MWLIVGLGNPGGEYKLTRHNIGFMAVDYFMQGLGNPPIKNQFKAEVAQVKWKEHQLLFCKPQTYMNLSGESVQPLMGFYKIPLDHLIVIHDEIDIPFNAIRIHKNRGHGGHNGIKSVSGLLGSADYVRLKMGVGRPENPHIPVPDHVLGKFSKDEFDKLPDFLNRGIDAIESIILDGVQKASTKFNG</sequence>
<dbReference type="EC" id="3.1.1.29" evidence="1 7"/>
<dbReference type="GO" id="GO:0000049">
    <property type="term" value="F:tRNA binding"/>
    <property type="evidence" value="ECO:0007669"/>
    <property type="project" value="UniProtKB-UniRule"/>
</dbReference>
<comment type="subunit">
    <text evidence="7">Monomer.</text>
</comment>
<dbReference type="InterPro" id="IPR036416">
    <property type="entry name" value="Pept_tRNA_hydro_sf"/>
</dbReference>
<evidence type="ECO:0000256" key="2">
    <source>
        <dbReference type="ARBA" id="ARBA00022555"/>
    </source>
</evidence>
<evidence type="ECO:0000256" key="1">
    <source>
        <dbReference type="ARBA" id="ARBA00013260"/>
    </source>
</evidence>
<dbReference type="CDD" id="cd00462">
    <property type="entry name" value="PTH"/>
    <property type="match status" value="1"/>
</dbReference>
<evidence type="ECO:0000256" key="6">
    <source>
        <dbReference type="ARBA" id="ARBA00050038"/>
    </source>
</evidence>
<proteinExistence type="inferred from homology"/>
<accession>A0A150WF53</accession>
<dbReference type="GO" id="GO:0072344">
    <property type="term" value="P:rescue of stalled ribosome"/>
    <property type="evidence" value="ECO:0007669"/>
    <property type="project" value="UniProtKB-UniRule"/>
</dbReference>
<keyword evidence="3 7" id="KW-0378">Hydrolase</keyword>
<evidence type="ECO:0000256" key="9">
    <source>
        <dbReference type="RuleBase" id="RU004320"/>
    </source>
</evidence>